<keyword evidence="1" id="KW-0732">Signal</keyword>
<accession>A0ABW2LCJ2</accession>
<dbReference type="Proteomes" id="UP001596472">
    <property type="component" value="Unassembled WGS sequence"/>
</dbReference>
<evidence type="ECO:0000313" key="3">
    <source>
        <dbReference type="Proteomes" id="UP001596472"/>
    </source>
</evidence>
<name>A0ABW2LCJ2_9BACT</name>
<dbReference type="RefSeq" id="WP_379715926.1">
    <property type="nucleotide sequence ID" value="NZ_JBHTBS010000015.1"/>
</dbReference>
<dbReference type="EMBL" id="JBHTBS010000015">
    <property type="protein sequence ID" value="MFC7339325.1"/>
    <property type="molecule type" value="Genomic_DNA"/>
</dbReference>
<keyword evidence="3" id="KW-1185">Reference proteome</keyword>
<feature type="chain" id="PRO_5047186654" evidence="1">
    <location>
        <begin position="18"/>
        <end position="190"/>
    </location>
</feature>
<protein>
    <submittedName>
        <fullName evidence="2">Uncharacterized protein</fullName>
    </submittedName>
</protein>
<gene>
    <name evidence="2" type="ORF">ACFQY0_19185</name>
</gene>
<evidence type="ECO:0000313" key="2">
    <source>
        <dbReference type="EMBL" id="MFC7339325.1"/>
    </source>
</evidence>
<organism evidence="2 3">
    <name type="scientific">Haloferula chungangensis</name>
    <dbReference type="NCBI Taxonomy" id="1048331"/>
    <lineage>
        <taxon>Bacteria</taxon>
        <taxon>Pseudomonadati</taxon>
        <taxon>Verrucomicrobiota</taxon>
        <taxon>Verrucomicrobiia</taxon>
        <taxon>Verrucomicrobiales</taxon>
        <taxon>Verrucomicrobiaceae</taxon>
        <taxon>Haloferula</taxon>
    </lineage>
</organism>
<comment type="caution">
    <text evidence="2">The sequence shown here is derived from an EMBL/GenBank/DDBJ whole genome shotgun (WGS) entry which is preliminary data.</text>
</comment>
<feature type="signal peptide" evidence="1">
    <location>
        <begin position="1"/>
        <end position="17"/>
    </location>
</feature>
<reference evidence="3" key="1">
    <citation type="journal article" date="2019" name="Int. J. Syst. Evol. Microbiol.">
        <title>The Global Catalogue of Microorganisms (GCM) 10K type strain sequencing project: providing services to taxonomists for standard genome sequencing and annotation.</title>
        <authorList>
            <consortium name="The Broad Institute Genomics Platform"/>
            <consortium name="The Broad Institute Genome Sequencing Center for Infectious Disease"/>
            <person name="Wu L."/>
            <person name="Ma J."/>
        </authorList>
    </citation>
    <scope>NUCLEOTIDE SEQUENCE [LARGE SCALE GENOMIC DNA]</scope>
    <source>
        <strain evidence="3">CGMCC 4.1467</strain>
    </source>
</reference>
<sequence length="190" mass="20383">MKHYFTILMLGALPLAAAELDMSGVGRDLNGWNEDQLAWYGIDGLSFRASTPVLRSLEGGTLEITMKLEQVVKRVSVYTAEIRVVVTSDGLVRAAEISGEVDGAPFDTGEVTRPEMAVAAPDAVPVSAEAEMREQLSQSLDSAIVRARTSGKQARKDVTARFFGADAGESGTLTKATDVAVKSLFRRVHP</sequence>
<evidence type="ECO:0000256" key="1">
    <source>
        <dbReference type="SAM" id="SignalP"/>
    </source>
</evidence>
<proteinExistence type="predicted"/>